<sequence length="122" mass="11939">MVVAVASGAFDASLAFCSPGDFCYVYTKVANPLPQIMRLTKSKSLISIPMLLALPSLSTAGPAAYGICQAGCAGVVVACYGAAGFTFGTVLAAAAPPAIAACNGAYGSCQAACAGVLLAPTP</sequence>
<name>A0ABR1KMB2_9PEZI</name>
<dbReference type="PANTHER" id="PTHR37475">
    <property type="entry name" value="ZYGOTE-SPECIFIC CLASS V COPY B GENE PROTEIN"/>
    <property type="match status" value="1"/>
</dbReference>
<dbReference type="EMBL" id="JBBPHU010000005">
    <property type="protein sequence ID" value="KAK7517631.1"/>
    <property type="molecule type" value="Genomic_DNA"/>
</dbReference>
<proteinExistence type="predicted"/>
<organism evidence="1 2">
    <name type="scientific">Phyllosticta citriasiana</name>
    <dbReference type="NCBI Taxonomy" id="595635"/>
    <lineage>
        <taxon>Eukaryota</taxon>
        <taxon>Fungi</taxon>
        <taxon>Dikarya</taxon>
        <taxon>Ascomycota</taxon>
        <taxon>Pezizomycotina</taxon>
        <taxon>Dothideomycetes</taxon>
        <taxon>Dothideomycetes incertae sedis</taxon>
        <taxon>Botryosphaeriales</taxon>
        <taxon>Phyllostictaceae</taxon>
        <taxon>Phyllosticta</taxon>
    </lineage>
</organism>
<evidence type="ECO:0000313" key="1">
    <source>
        <dbReference type="EMBL" id="KAK7517631.1"/>
    </source>
</evidence>
<comment type="caution">
    <text evidence="1">The sequence shown here is derived from an EMBL/GenBank/DDBJ whole genome shotgun (WGS) entry which is preliminary data.</text>
</comment>
<dbReference type="Proteomes" id="UP001363622">
    <property type="component" value="Unassembled WGS sequence"/>
</dbReference>
<reference evidence="1 2" key="1">
    <citation type="submission" date="2024-04" db="EMBL/GenBank/DDBJ databases">
        <title>Phyllosticta paracitricarpa is synonymous to the EU quarantine fungus P. citricarpa based on phylogenomic analyses.</title>
        <authorList>
            <consortium name="Lawrence Berkeley National Laboratory"/>
            <person name="Van Ingen-Buijs V.A."/>
            <person name="Van Westerhoven A.C."/>
            <person name="Haridas S."/>
            <person name="Skiadas P."/>
            <person name="Martin F."/>
            <person name="Groenewald J.Z."/>
            <person name="Crous P.W."/>
            <person name="Seidl M.F."/>
        </authorList>
    </citation>
    <scope>NUCLEOTIDE SEQUENCE [LARGE SCALE GENOMIC DNA]</scope>
    <source>
        <strain evidence="1 2">CBS 123371</strain>
    </source>
</reference>
<protein>
    <recommendedName>
        <fullName evidence="3">Zygote-specific protein</fullName>
    </recommendedName>
</protein>
<accession>A0ABR1KMB2</accession>
<evidence type="ECO:0000313" key="2">
    <source>
        <dbReference type="Proteomes" id="UP001363622"/>
    </source>
</evidence>
<evidence type="ECO:0008006" key="3">
    <source>
        <dbReference type="Google" id="ProtNLM"/>
    </source>
</evidence>
<keyword evidence="2" id="KW-1185">Reference proteome</keyword>
<gene>
    <name evidence="1" type="ORF">IWZ03DRAFT_359704</name>
</gene>
<dbReference type="PANTHER" id="PTHR37475:SF1">
    <property type="entry name" value="ZYGOTE-SPECIFIC PROTEIN"/>
    <property type="match status" value="1"/>
</dbReference>